<dbReference type="Gene3D" id="3.30.40.10">
    <property type="entry name" value="Zinc/RING finger domain, C3HC4 (zinc finger)"/>
    <property type="match status" value="1"/>
</dbReference>
<dbReference type="CDD" id="cd16461">
    <property type="entry name" value="RING-H2_EL5-like"/>
    <property type="match status" value="1"/>
</dbReference>
<name>A0AAD1ZBF9_9LAMI</name>
<dbReference type="PROSITE" id="PS50089">
    <property type="entry name" value="ZF_RING_2"/>
    <property type="match status" value="1"/>
</dbReference>
<evidence type="ECO:0000259" key="3">
    <source>
        <dbReference type="PROSITE" id="PS50089"/>
    </source>
</evidence>
<proteinExistence type="predicted"/>
<evidence type="ECO:0000313" key="4">
    <source>
        <dbReference type="EMBL" id="CAI9764826.1"/>
    </source>
</evidence>
<keyword evidence="1" id="KW-0862">Zinc</keyword>
<gene>
    <name evidence="4" type="ORF">FPE_LOCUS12256</name>
</gene>
<dbReference type="EMBL" id="OU503042">
    <property type="protein sequence ID" value="CAI9764826.1"/>
    <property type="molecule type" value="Genomic_DNA"/>
</dbReference>
<dbReference type="PANTHER" id="PTHR47035:SF4">
    <property type="entry name" value="OS02G0676500 PROTEIN"/>
    <property type="match status" value="1"/>
</dbReference>
<accession>A0AAD1ZBF9</accession>
<evidence type="ECO:0000256" key="1">
    <source>
        <dbReference type="PROSITE-ProRule" id="PRU00175"/>
    </source>
</evidence>
<dbReference type="Pfam" id="PF13639">
    <property type="entry name" value="zf-RING_2"/>
    <property type="match status" value="1"/>
</dbReference>
<evidence type="ECO:0000256" key="2">
    <source>
        <dbReference type="SAM" id="MobiDB-lite"/>
    </source>
</evidence>
<dbReference type="SMART" id="SM00184">
    <property type="entry name" value="RING"/>
    <property type="match status" value="1"/>
</dbReference>
<dbReference type="InterPro" id="IPR001841">
    <property type="entry name" value="Znf_RING"/>
</dbReference>
<reference evidence="4" key="1">
    <citation type="submission" date="2023-05" db="EMBL/GenBank/DDBJ databases">
        <authorList>
            <person name="Huff M."/>
        </authorList>
    </citation>
    <scope>NUCLEOTIDE SEQUENCE</scope>
</reference>
<sequence>MQEFPSTPSIYGHLIGNPLKGIRIRIPFGLHQSFSLNLSLLICGRLRRIESGEMFEIGSRIDLEMPEHRANGLQPGVVAAIPKLMFNREAFSSTEDMQCTICLAEYQEKEFLRIMPNCGHSFHLSCIDIWLRKQSTCPVCRLSVQNTFETKHVRTTTLADSQSFVSSEITAEHSQQWLLPAVEHSDGNRGTSHGSADHISIDVNSGVSSTAMPRS</sequence>
<protein>
    <recommendedName>
        <fullName evidence="3">RING-type domain-containing protein</fullName>
    </recommendedName>
</protein>
<feature type="domain" description="RING-type" evidence="3">
    <location>
        <begin position="99"/>
        <end position="141"/>
    </location>
</feature>
<feature type="region of interest" description="Disordered" evidence="2">
    <location>
        <begin position="184"/>
        <end position="215"/>
    </location>
</feature>
<keyword evidence="1" id="KW-0479">Metal-binding</keyword>
<dbReference type="AlphaFoldDB" id="A0AAD1ZBF9"/>
<dbReference type="InterPro" id="IPR053070">
    <property type="entry name" value="RING-type_E3_ubiquitin-ligase"/>
</dbReference>
<evidence type="ECO:0000313" key="5">
    <source>
        <dbReference type="Proteomes" id="UP000834106"/>
    </source>
</evidence>
<dbReference type="SUPFAM" id="SSF57850">
    <property type="entry name" value="RING/U-box"/>
    <property type="match status" value="1"/>
</dbReference>
<keyword evidence="1" id="KW-0863">Zinc-finger</keyword>
<dbReference type="GO" id="GO:0008270">
    <property type="term" value="F:zinc ion binding"/>
    <property type="evidence" value="ECO:0007669"/>
    <property type="project" value="UniProtKB-KW"/>
</dbReference>
<dbReference type="Proteomes" id="UP000834106">
    <property type="component" value="Chromosome 7"/>
</dbReference>
<keyword evidence="5" id="KW-1185">Reference proteome</keyword>
<organism evidence="4 5">
    <name type="scientific">Fraxinus pennsylvanica</name>
    <dbReference type="NCBI Taxonomy" id="56036"/>
    <lineage>
        <taxon>Eukaryota</taxon>
        <taxon>Viridiplantae</taxon>
        <taxon>Streptophyta</taxon>
        <taxon>Embryophyta</taxon>
        <taxon>Tracheophyta</taxon>
        <taxon>Spermatophyta</taxon>
        <taxon>Magnoliopsida</taxon>
        <taxon>eudicotyledons</taxon>
        <taxon>Gunneridae</taxon>
        <taxon>Pentapetalae</taxon>
        <taxon>asterids</taxon>
        <taxon>lamiids</taxon>
        <taxon>Lamiales</taxon>
        <taxon>Oleaceae</taxon>
        <taxon>Oleeae</taxon>
        <taxon>Fraxinus</taxon>
    </lineage>
</organism>
<dbReference type="InterPro" id="IPR013083">
    <property type="entry name" value="Znf_RING/FYVE/PHD"/>
</dbReference>
<feature type="compositionally biased region" description="Polar residues" evidence="2">
    <location>
        <begin position="202"/>
        <end position="215"/>
    </location>
</feature>
<dbReference type="PANTHER" id="PTHR47035">
    <property type="entry name" value="OS11G0150450 PROTEIN"/>
    <property type="match status" value="1"/>
</dbReference>